<keyword evidence="8" id="KW-0560">Oxidoreductase</keyword>
<evidence type="ECO:0000256" key="3">
    <source>
        <dbReference type="ARBA" id="ARBA00004846"/>
    </source>
</evidence>
<evidence type="ECO:0000256" key="1">
    <source>
        <dbReference type="ARBA" id="ARBA00001974"/>
    </source>
</evidence>
<evidence type="ECO:0000256" key="15">
    <source>
        <dbReference type="ARBA" id="ARBA00053000"/>
    </source>
</evidence>
<dbReference type="InterPro" id="IPR009100">
    <property type="entry name" value="AcylCoA_DH/oxidase_NM_dom_sf"/>
</dbReference>
<keyword evidence="24" id="KW-1185">Reference proteome</keyword>
<dbReference type="FunFam" id="1.20.140.10:FF:000010">
    <property type="entry name" value="Acyl-coenzyme A oxidase"/>
    <property type="match status" value="1"/>
</dbReference>
<comment type="subcellular location">
    <subcellularLocation>
        <location evidence="2">Peroxisome</location>
    </subcellularLocation>
</comment>
<evidence type="ECO:0000256" key="7">
    <source>
        <dbReference type="ARBA" id="ARBA00022832"/>
    </source>
</evidence>
<dbReference type="GO" id="GO:0005504">
    <property type="term" value="F:fatty acid binding"/>
    <property type="evidence" value="ECO:0007669"/>
    <property type="project" value="InterPro"/>
</dbReference>
<reference evidence="23" key="3">
    <citation type="submission" date="2025-09" db="UniProtKB">
        <authorList>
            <consortium name="Ensembl"/>
        </authorList>
    </citation>
    <scope>IDENTIFICATION</scope>
</reference>
<feature type="binding site" evidence="19">
    <location>
        <position position="143"/>
    </location>
    <ligand>
        <name>FAD</name>
        <dbReference type="ChEBI" id="CHEBI:57692"/>
    </ligand>
</feature>
<feature type="active site" description="Proton acceptor" evidence="18">
    <location>
        <position position="424"/>
    </location>
</feature>
<dbReference type="FunFam" id="2.40.110.10:FF:000005">
    <property type="entry name" value="Acyl-coenzyme A oxidase"/>
    <property type="match status" value="1"/>
</dbReference>
<accession>A0A8C9TAS5</accession>
<evidence type="ECO:0000256" key="8">
    <source>
        <dbReference type="ARBA" id="ARBA00023002"/>
    </source>
</evidence>
<dbReference type="InterPro" id="IPR012258">
    <property type="entry name" value="Acyl-CoA_oxidase"/>
</dbReference>
<dbReference type="PIRSF" id="PIRSF000168">
    <property type="entry name" value="Acyl-CoA_oxidase"/>
    <property type="match status" value="1"/>
</dbReference>
<comment type="catalytic activity">
    <reaction evidence="13">
        <text>hexadecanoyl-CoA + O2 = (2E)-hexadecenoyl-CoA + H2O2</text>
        <dbReference type="Rhea" id="RHEA:40167"/>
        <dbReference type="ChEBI" id="CHEBI:15379"/>
        <dbReference type="ChEBI" id="CHEBI:16240"/>
        <dbReference type="ChEBI" id="CHEBI:57379"/>
        <dbReference type="ChEBI" id="CHEBI:61526"/>
    </reaction>
    <physiologicalReaction direction="left-to-right" evidence="13">
        <dbReference type="Rhea" id="RHEA:40168"/>
    </physiologicalReaction>
</comment>
<dbReference type="Ensembl" id="ENSSFOT00015051510.1">
    <property type="protein sequence ID" value="ENSSFOP00015047905.1"/>
    <property type="gene ID" value="ENSSFOG00015017377.2"/>
</dbReference>
<dbReference type="AlphaFoldDB" id="A0A8C9TAS5"/>
<evidence type="ECO:0000256" key="14">
    <source>
        <dbReference type="ARBA" id="ARBA00048405"/>
    </source>
</evidence>
<dbReference type="GO" id="GO:0033540">
    <property type="term" value="P:fatty acid beta-oxidation using acyl-CoA oxidase"/>
    <property type="evidence" value="ECO:0007669"/>
    <property type="project" value="InterPro"/>
</dbReference>
<dbReference type="InterPro" id="IPR034171">
    <property type="entry name" value="ACO"/>
</dbReference>
<evidence type="ECO:0000256" key="6">
    <source>
        <dbReference type="ARBA" id="ARBA00022827"/>
    </source>
</evidence>
<evidence type="ECO:0000256" key="18">
    <source>
        <dbReference type="PIRSR" id="PIRSR000168-1"/>
    </source>
</evidence>
<dbReference type="Pfam" id="PF02770">
    <property type="entry name" value="Acyl-CoA_dh_M"/>
    <property type="match status" value="1"/>
</dbReference>
<feature type="domain" description="Acyl-CoA oxidase C-terminal" evidence="20">
    <location>
        <begin position="470"/>
        <end position="644"/>
    </location>
</feature>
<dbReference type="Pfam" id="PF22924">
    <property type="entry name" value="ACOX_C_alpha1"/>
    <property type="match status" value="1"/>
</dbReference>
<evidence type="ECO:0000259" key="21">
    <source>
        <dbReference type="Pfam" id="PF02770"/>
    </source>
</evidence>
<sequence>MVNPEIPDLPRGPLDAYRKKASFDWKEMAIFMSGEDILAFKRHLFTALEKDPIFARQPGEDLSVEKKRELTFRRCKQLFRYDFLPQEKVVQNPWMHAVFNSCLSMYDSSLMAKYMLSKGVSRDAGSLLSLSVNMQTFGCFALTELSHGSNSKAIRTTAKYDPNTQEFVINTPNIEAAKFWIGNLGKTATHVLVFAQLFTPDDHCHGLHSFIVQVRDPKTLFAMPGVMVGDMGKKLGQNGLDNGFVVFHNVRIPRENLLNRTGDVTPEGHYVTPFKDPTKRFGASLGALSTGRVSITYTALTNLKLAMTVAIRFSATRCQFGPSDDEEIPVLEYQLQQWRLIPYLSAIYALKHFCRSFFINFLDERQAELGREIHAISCSSKPLSSWTVQRGIQECREACGGHGYLAMNRLGDIRDDNDPNCTYEGDNNVLLQQTSNYLLNWVHLKHHGEQPELRAAMLMADSKALIWKLPLAAYRWLVCFLLKESYAKLTQERALRKTEFEARNNSQVYYCHSLALAFIELTVLHRFHDFTHDEDTPPSLSPVLQRLAALYGLWSLSKHMTTLYQGGYLCGKEPAELLHSAILTLCSQLKDDAVALVDVIAPPDFILNSPIGRADGELYKNLWSTVLQGCHVLERPSWWSEFCNDKPVVGSLQAKL</sequence>
<comment type="function">
    <text evidence="16">Oxidizes the CoA-esters of 2-methyl-branched fatty acids.</text>
</comment>
<dbReference type="InterPro" id="IPR006091">
    <property type="entry name" value="Acyl-CoA_Oxase/DH_mid-dom"/>
</dbReference>
<comment type="catalytic activity">
    <reaction evidence="14">
        <text>tetracosanoyl-CoA + O2 = (2E)-tetracosenoyl-CoA + H2O2</text>
        <dbReference type="Rhea" id="RHEA:40319"/>
        <dbReference type="ChEBI" id="CHEBI:15379"/>
        <dbReference type="ChEBI" id="CHEBI:16240"/>
        <dbReference type="ChEBI" id="CHEBI:65052"/>
        <dbReference type="ChEBI" id="CHEBI:74693"/>
    </reaction>
    <physiologicalReaction direction="left-to-right" evidence="14">
        <dbReference type="Rhea" id="RHEA:40320"/>
    </physiologicalReaction>
</comment>
<dbReference type="GeneTree" id="ENSGT00940000159423"/>
<comment type="cofactor">
    <cofactor evidence="1">
        <name>FAD</name>
        <dbReference type="ChEBI" id="CHEBI:57692"/>
    </cofactor>
</comment>
<dbReference type="SUPFAM" id="SSF56645">
    <property type="entry name" value="Acyl-CoA dehydrogenase NM domain-like"/>
    <property type="match status" value="1"/>
</dbReference>
<comment type="catalytic activity">
    <reaction evidence="11">
        <text>a 2,3-saturated acyl-CoA + O2 = a (2E)-enoyl-CoA + H2O2</text>
        <dbReference type="Rhea" id="RHEA:38959"/>
        <dbReference type="ChEBI" id="CHEBI:15379"/>
        <dbReference type="ChEBI" id="CHEBI:16240"/>
        <dbReference type="ChEBI" id="CHEBI:58856"/>
        <dbReference type="ChEBI" id="CHEBI:65111"/>
        <dbReference type="EC" id="1.3.3.6"/>
    </reaction>
    <physiologicalReaction direction="left-to-right" evidence="11">
        <dbReference type="Rhea" id="RHEA:38960"/>
    </physiologicalReaction>
</comment>
<dbReference type="GO" id="GO:0005777">
    <property type="term" value="C:peroxisome"/>
    <property type="evidence" value="ECO:0007669"/>
    <property type="project" value="UniProtKB-SubCell"/>
</dbReference>
<evidence type="ECO:0000256" key="11">
    <source>
        <dbReference type="ARBA" id="ARBA00036397"/>
    </source>
</evidence>
<evidence type="ECO:0000256" key="4">
    <source>
        <dbReference type="ARBA" id="ARBA00006288"/>
    </source>
</evidence>
<keyword evidence="10" id="KW-0576">Peroxisome</keyword>
<evidence type="ECO:0000259" key="22">
    <source>
        <dbReference type="Pfam" id="PF22924"/>
    </source>
</evidence>
<evidence type="ECO:0000256" key="19">
    <source>
        <dbReference type="PIRSR" id="PIRSR000168-2"/>
    </source>
</evidence>
<name>A0A8C9TAS5_SCLFO</name>
<evidence type="ECO:0000256" key="16">
    <source>
        <dbReference type="ARBA" id="ARBA00059159"/>
    </source>
</evidence>
<dbReference type="GO" id="GO:0055088">
    <property type="term" value="P:lipid homeostasis"/>
    <property type="evidence" value="ECO:0007669"/>
    <property type="project" value="TreeGrafter"/>
</dbReference>
<evidence type="ECO:0000256" key="12">
    <source>
        <dbReference type="ARBA" id="ARBA00036704"/>
    </source>
</evidence>
<dbReference type="InterPro" id="IPR002655">
    <property type="entry name" value="Acyl-CoA_oxidase_C"/>
</dbReference>
<keyword evidence="5 17" id="KW-0285">Flavoprotein</keyword>
<feature type="domain" description="Acyl-CoA oxidase C-alpha1" evidence="22">
    <location>
        <begin position="286"/>
        <end position="439"/>
    </location>
</feature>
<dbReference type="Gene3D" id="1.20.140.10">
    <property type="entry name" value="Butyryl-CoA Dehydrogenase, subunit A, domain 3"/>
    <property type="match status" value="2"/>
</dbReference>
<evidence type="ECO:0000259" key="20">
    <source>
        <dbReference type="Pfam" id="PF01756"/>
    </source>
</evidence>
<dbReference type="InterPro" id="IPR036250">
    <property type="entry name" value="AcylCo_DH-like_C"/>
</dbReference>
<comment type="catalytic activity">
    <reaction evidence="15">
        <text>(2S)-pristanoyl-CoA + O2 = (2E)-pristenoyl-CoA + H2O2</text>
        <dbReference type="Rhea" id="RHEA:40459"/>
        <dbReference type="ChEBI" id="CHEBI:15379"/>
        <dbReference type="ChEBI" id="CHEBI:16240"/>
        <dbReference type="ChEBI" id="CHEBI:77099"/>
        <dbReference type="ChEBI" id="CHEBI:77293"/>
    </reaction>
    <physiologicalReaction direction="left-to-right" evidence="15">
        <dbReference type="Rhea" id="RHEA:40460"/>
    </physiologicalReaction>
</comment>
<comment type="pathway">
    <text evidence="3">Lipid metabolism; peroxisomal fatty acid beta-oxidation.</text>
</comment>
<evidence type="ECO:0000256" key="9">
    <source>
        <dbReference type="ARBA" id="ARBA00023098"/>
    </source>
</evidence>
<evidence type="ECO:0000256" key="17">
    <source>
        <dbReference type="PIRNR" id="PIRNR000168"/>
    </source>
</evidence>
<evidence type="ECO:0000256" key="13">
    <source>
        <dbReference type="ARBA" id="ARBA00036893"/>
    </source>
</evidence>
<organism evidence="23 24">
    <name type="scientific">Scleropages formosus</name>
    <name type="common">Asian bonytongue</name>
    <name type="synonym">Osteoglossum formosum</name>
    <dbReference type="NCBI Taxonomy" id="113540"/>
    <lineage>
        <taxon>Eukaryota</taxon>
        <taxon>Metazoa</taxon>
        <taxon>Chordata</taxon>
        <taxon>Craniata</taxon>
        <taxon>Vertebrata</taxon>
        <taxon>Euteleostomi</taxon>
        <taxon>Actinopterygii</taxon>
        <taxon>Neopterygii</taxon>
        <taxon>Teleostei</taxon>
        <taxon>Osteoglossocephala</taxon>
        <taxon>Osteoglossomorpha</taxon>
        <taxon>Osteoglossiformes</taxon>
        <taxon>Osteoglossidae</taxon>
        <taxon>Scleropages</taxon>
    </lineage>
</organism>
<dbReference type="FunFam" id="1.20.140.10:FF:000007">
    <property type="entry name" value="Acyl-coenzyme A oxidase"/>
    <property type="match status" value="1"/>
</dbReference>
<evidence type="ECO:0000313" key="23">
    <source>
        <dbReference type="Ensembl" id="ENSSFOP00015047905.1"/>
    </source>
</evidence>
<evidence type="ECO:0000256" key="2">
    <source>
        <dbReference type="ARBA" id="ARBA00004275"/>
    </source>
</evidence>
<evidence type="ECO:0000256" key="10">
    <source>
        <dbReference type="ARBA" id="ARBA00023140"/>
    </source>
</evidence>
<comment type="similarity">
    <text evidence="4 17">Belongs to the acyl-CoA oxidase family.</text>
</comment>
<evidence type="ECO:0000313" key="24">
    <source>
        <dbReference type="Proteomes" id="UP000694397"/>
    </source>
</evidence>
<feature type="domain" description="Acyl-CoA oxidase/dehydrogenase middle" evidence="21">
    <location>
        <begin position="139"/>
        <end position="250"/>
    </location>
</feature>
<reference evidence="23" key="2">
    <citation type="submission" date="2025-08" db="UniProtKB">
        <authorList>
            <consortium name="Ensembl"/>
        </authorList>
    </citation>
    <scope>IDENTIFICATION</scope>
</reference>
<keyword evidence="9" id="KW-0443">Lipid metabolism</keyword>
<dbReference type="Proteomes" id="UP000694397">
    <property type="component" value="Chromosome 5"/>
</dbReference>
<keyword evidence="6 17" id="KW-0274">FAD</keyword>
<reference evidence="23 24" key="1">
    <citation type="submission" date="2019-04" db="EMBL/GenBank/DDBJ databases">
        <authorList>
            <consortium name="Wellcome Sanger Institute Data Sharing"/>
        </authorList>
    </citation>
    <scope>NUCLEOTIDE SEQUENCE [LARGE SCALE GENOMIC DNA]</scope>
</reference>
<dbReference type="PANTHER" id="PTHR10909:SF390">
    <property type="entry name" value="PEROXISOMAL ACYL-COENZYME A OXIDASE 3"/>
    <property type="match status" value="1"/>
</dbReference>
<dbReference type="PANTHER" id="PTHR10909">
    <property type="entry name" value="ELECTRON TRANSPORT OXIDOREDUCTASE"/>
    <property type="match status" value="1"/>
</dbReference>
<dbReference type="CDD" id="cd01150">
    <property type="entry name" value="AXO"/>
    <property type="match status" value="1"/>
</dbReference>
<proteinExistence type="inferred from homology"/>
<protein>
    <recommendedName>
        <fullName evidence="17">Acyl-coenzyme A oxidase</fullName>
    </recommendedName>
</protein>
<evidence type="ECO:0000256" key="5">
    <source>
        <dbReference type="ARBA" id="ARBA00022630"/>
    </source>
</evidence>
<keyword evidence="7" id="KW-0276">Fatty acid metabolism</keyword>
<comment type="catalytic activity">
    <reaction evidence="12">
        <text>hexadecanedioyl-CoA + O2 = (2E)-hexadecenedioyl-CoA + H2O2</text>
        <dbReference type="Rhea" id="RHEA:40275"/>
        <dbReference type="ChEBI" id="CHEBI:15379"/>
        <dbReference type="ChEBI" id="CHEBI:16240"/>
        <dbReference type="ChEBI" id="CHEBI:77075"/>
        <dbReference type="ChEBI" id="CHEBI:77085"/>
    </reaction>
    <physiologicalReaction direction="left-to-right" evidence="12">
        <dbReference type="Rhea" id="RHEA:40276"/>
    </physiologicalReaction>
</comment>
<feature type="binding site" evidence="19">
    <location>
        <position position="182"/>
    </location>
    <ligand>
        <name>FAD</name>
        <dbReference type="ChEBI" id="CHEBI:57692"/>
    </ligand>
</feature>
<dbReference type="Pfam" id="PF01756">
    <property type="entry name" value="ACOX"/>
    <property type="match status" value="1"/>
</dbReference>
<gene>
    <name evidence="23" type="primary">ACOX3</name>
    <name evidence="23" type="synonym">acox3</name>
</gene>
<dbReference type="SUPFAM" id="SSF47203">
    <property type="entry name" value="Acyl-CoA dehydrogenase C-terminal domain-like"/>
    <property type="match status" value="2"/>
</dbReference>
<dbReference type="InterPro" id="IPR055060">
    <property type="entry name" value="ACOX_C_alpha1"/>
</dbReference>
<dbReference type="Gene3D" id="2.40.110.10">
    <property type="entry name" value="Butyryl-CoA Dehydrogenase, subunit A, domain 2"/>
    <property type="match status" value="1"/>
</dbReference>
<dbReference type="InterPro" id="IPR046373">
    <property type="entry name" value="Acyl-CoA_Oxase/DH_mid-dom_sf"/>
</dbReference>
<dbReference type="GO" id="GO:0016402">
    <property type="term" value="F:pristanoyl-CoA oxidase activity"/>
    <property type="evidence" value="ECO:0007669"/>
    <property type="project" value="TreeGrafter"/>
</dbReference>
<dbReference type="GO" id="GO:0071949">
    <property type="term" value="F:FAD binding"/>
    <property type="evidence" value="ECO:0007669"/>
    <property type="project" value="InterPro"/>
</dbReference>